<dbReference type="EMBL" id="VIEB01000218">
    <property type="protein sequence ID" value="TQE00288.1"/>
    <property type="molecule type" value="Genomic_DNA"/>
</dbReference>
<gene>
    <name evidence="1" type="ORF">C1H46_014120</name>
</gene>
<dbReference type="Proteomes" id="UP000315295">
    <property type="component" value="Unassembled WGS sequence"/>
</dbReference>
<dbReference type="InterPro" id="IPR012340">
    <property type="entry name" value="NA-bd_OB-fold"/>
</dbReference>
<dbReference type="AlphaFoldDB" id="A0A540MNB3"/>
<evidence type="ECO:0000313" key="2">
    <source>
        <dbReference type="Proteomes" id="UP000315295"/>
    </source>
</evidence>
<sequence>MENRALTPINQLVPYINAEKSRGEELTVTLWADVARSIASLSIETLSLPIIMVFTSLKVKLYLDKIVLNTIGSSLFFIDLDILEVNSYKSVFSKCTEPLKILPPFTKQAREAQILQTAKVTIADTEIFMPKYDVEDEKLFAVVLFSVL</sequence>
<dbReference type="Gene3D" id="2.40.50.140">
    <property type="entry name" value="Nucleic acid-binding proteins"/>
    <property type="match status" value="1"/>
</dbReference>
<accession>A0A540MNB3</accession>
<evidence type="ECO:0008006" key="3">
    <source>
        <dbReference type="Google" id="ProtNLM"/>
    </source>
</evidence>
<dbReference type="SUPFAM" id="SSF50249">
    <property type="entry name" value="Nucleic acid-binding proteins"/>
    <property type="match status" value="1"/>
</dbReference>
<evidence type="ECO:0000313" key="1">
    <source>
        <dbReference type="EMBL" id="TQE00288.1"/>
    </source>
</evidence>
<reference evidence="1 2" key="1">
    <citation type="journal article" date="2019" name="G3 (Bethesda)">
        <title>Sequencing of a Wild Apple (Malus baccata) Genome Unravels the Differences Between Cultivated and Wild Apple Species Regarding Disease Resistance and Cold Tolerance.</title>
        <authorList>
            <person name="Chen X."/>
        </authorList>
    </citation>
    <scope>NUCLEOTIDE SEQUENCE [LARGE SCALE GENOMIC DNA]</scope>
    <source>
        <strain evidence="2">cv. Shandingzi</strain>
        <tissue evidence="1">Leaves</tissue>
    </source>
</reference>
<keyword evidence="2" id="KW-1185">Reference proteome</keyword>
<protein>
    <recommendedName>
        <fullName evidence="3">Replication factor A C-terminal domain-containing protein</fullName>
    </recommendedName>
</protein>
<organism evidence="1 2">
    <name type="scientific">Malus baccata</name>
    <name type="common">Siberian crab apple</name>
    <name type="synonym">Pyrus baccata</name>
    <dbReference type="NCBI Taxonomy" id="106549"/>
    <lineage>
        <taxon>Eukaryota</taxon>
        <taxon>Viridiplantae</taxon>
        <taxon>Streptophyta</taxon>
        <taxon>Embryophyta</taxon>
        <taxon>Tracheophyta</taxon>
        <taxon>Spermatophyta</taxon>
        <taxon>Magnoliopsida</taxon>
        <taxon>eudicotyledons</taxon>
        <taxon>Gunneridae</taxon>
        <taxon>Pentapetalae</taxon>
        <taxon>rosids</taxon>
        <taxon>fabids</taxon>
        <taxon>Rosales</taxon>
        <taxon>Rosaceae</taxon>
        <taxon>Amygdaloideae</taxon>
        <taxon>Maleae</taxon>
        <taxon>Malus</taxon>
    </lineage>
</organism>
<name>A0A540MNB3_MALBA</name>
<proteinExistence type="predicted"/>
<comment type="caution">
    <text evidence="1">The sequence shown here is derived from an EMBL/GenBank/DDBJ whole genome shotgun (WGS) entry which is preliminary data.</text>
</comment>